<dbReference type="EMBL" id="DS989841">
    <property type="protein sequence ID" value="EDX78621.1"/>
    <property type="molecule type" value="Genomic_DNA"/>
</dbReference>
<dbReference type="STRING" id="118168.MC7420_7274"/>
<dbReference type="Proteomes" id="UP000003835">
    <property type="component" value="Unassembled WGS sequence"/>
</dbReference>
<protein>
    <submittedName>
        <fullName evidence="1">Uncharacterized protein</fullName>
    </submittedName>
</protein>
<gene>
    <name evidence="1" type="ORF">MC7420_7274</name>
</gene>
<dbReference type="HOGENOM" id="CLU_3249908_0_0_3"/>
<organism evidence="1 2">
    <name type="scientific">Coleofasciculus chthonoplastes PCC 7420</name>
    <dbReference type="NCBI Taxonomy" id="118168"/>
    <lineage>
        <taxon>Bacteria</taxon>
        <taxon>Bacillati</taxon>
        <taxon>Cyanobacteriota</taxon>
        <taxon>Cyanophyceae</taxon>
        <taxon>Coleofasciculales</taxon>
        <taxon>Coleofasciculaceae</taxon>
        <taxon>Coleofasciculus</taxon>
    </lineage>
</organism>
<proteinExistence type="predicted"/>
<reference evidence="1 2" key="1">
    <citation type="submission" date="2008-07" db="EMBL/GenBank/DDBJ databases">
        <authorList>
            <person name="Tandeau de Marsac N."/>
            <person name="Ferriera S."/>
            <person name="Johnson J."/>
            <person name="Kravitz S."/>
            <person name="Beeson K."/>
            <person name="Sutton G."/>
            <person name="Rogers Y.-H."/>
            <person name="Friedman R."/>
            <person name="Frazier M."/>
            <person name="Venter J.C."/>
        </authorList>
    </citation>
    <scope>NUCLEOTIDE SEQUENCE [LARGE SCALE GENOMIC DNA]</scope>
    <source>
        <strain evidence="1 2">PCC 7420</strain>
    </source>
</reference>
<evidence type="ECO:0000313" key="1">
    <source>
        <dbReference type="EMBL" id="EDX78621.1"/>
    </source>
</evidence>
<sequence>MIIFVLQSMNINKLVANLLVSPPKLGIIKAKTIGGIYRYSRF</sequence>
<name>B4VI44_9CYAN</name>
<dbReference type="AlphaFoldDB" id="B4VI44"/>
<accession>B4VI44</accession>
<keyword evidence="2" id="KW-1185">Reference proteome</keyword>
<evidence type="ECO:0000313" key="2">
    <source>
        <dbReference type="Proteomes" id="UP000003835"/>
    </source>
</evidence>